<evidence type="ECO:0000256" key="1">
    <source>
        <dbReference type="SAM" id="SignalP"/>
    </source>
</evidence>
<sequence>MKKIIYIFSMLFALSISTAMAAPVNTLSNNETAVGLGTTDSYIEHKFTPKLTIGYQYLDRDEYDHQNDLYAQYDLFGSNLKAVAGFRNNLPGDNSNAYGGLAVVSPSLLGSQLYASYVTGSDFGETQVGLNMNIIANIDFNINYHNFDPDNGHDKHGFGVGATVKF</sequence>
<accession>A0A840UIH3</accession>
<protein>
    <submittedName>
        <fullName evidence="2">Outer membrane autotransporter protein</fullName>
    </submittedName>
</protein>
<dbReference type="NCBIfam" id="TIGR01414">
    <property type="entry name" value="autotrans_barl"/>
    <property type="match status" value="1"/>
</dbReference>
<feature type="chain" id="PRO_5032821549" evidence="1">
    <location>
        <begin position="22"/>
        <end position="166"/>
    </location>
</feature>
<gene>
    <name evidence="2" type="ORF">HNR32_001124</name>
</gene>
<feature type="signal peptide" evidence="1">
    <location>
        <begin position="1"/>
        <end position="21"/>
    </location>
</feature>
<dbReference type="RefSeq" id="WP_183860500.1">
    <property type="nucleotide sequence ID" value="NZ_JACHFH010000011.1"/>
</dbReference>
<dbReference type="InterPro" id="IPR006315">
    <property type="entry name" value="OM_autotransptr_brl_dom"/>
</dbReference>
<dbReference type="GO" id="GO:0019867">
    <property type="term" value="C:outer membrane"/>
    <property type="evidence" value="ECO:0007669"/>
    <property type="project" value="InterPro"/>
</dbReference>
<evidence type="ECO:0000313" key="2">
    <source>
        <dbReference type="EMBL" id="MBB5335980.1"/>
    </source>
</evidence>
<dbReference type="AlphaFoldDB" id="A0A840UIH3"/>
<dbReference type="Proteomes" id="UP000559117">
    <property type="component" value="Unassembled WGS sequence"/>
</dbReference>
<organism evidence="2 3">
    <name type="scientific">Pectinatus brassicae</name>
    <dbReference type="NCBI Taxonomy" id="862415"/>
    <lineage>
        <taxon>Bacteria</taxon>
        <taxon>Bacillati</taxon>
        <taxon>Bacillota</taxon>
        <taxon>Negativicutes</taxon>
        <taxon>Selenomonadales</taxon>
        <taxon>Selenomonadaceae</taxon>
        <taxon>Pectinatus</taxon>
    </lineage>
</organism>
<keyword evidence="3" id="KW-1185">Reference proteome</keyword>
<name>A0A840UIH3_9FIRM</name>
<comment type="caution">
    <text evidence="2">The sequence shown here is derived from an EMBL/GenBank/DDBJ whole genome shotgun (WGS) entry which is preliminary data.</text>
</comment>
<keyword evidence="1" id="KW-0732">Signal</keyword>
<evidence type="ECO:0000313" key="3">
    <source>
        <dbReference type="Proteomes" id="UP000559117"/>
    </source>
</evidence>
<proteinExistence type="predicted"/>
<dbReference type="EMBL" id="JACHFH010000011">
    <property type="protein sequence ID" value="MBB5335980.1"/>
    <property type="molecule type" value="Genomic_DNA"/>
</dbReference>
<reference evidence="2 3" key="1">
    <citation type="submission" date="2020-08" db="EMBL/GenBank/DDBJ databases">
        <title>Genomic Encyclopedia of Type Strains, Phase IV (KMG-IV): sequencing the most valuable type-strain genomes for metagenomic binning, comparative biology and taxonomic classification.</title>
        <authorList>
            <person name="Goeker M."/>
        </authorList>
    </citation>
    <scope>NUCLEOTIDE SEQUENCE [LARGE SCALE GENOMIC DNA]</scope>
    <source>
        <strain evidence="2 3">DSM 24661</strain>
    </source>
</reference>